<keyword evidence="2" id="KW-1185">Reference proteome</keyword>
<comment type="caution">
    <text evidence="1">The sequence shown here is derived from an EMBL/GenBank/DDBJ whole genome shotgun (WGS) entry which is preliminary data.</text>
</comment>
<gene>
    <name evidence="1" type="ORF">RHMOL_Rhmol01G0119300</name>
</gene>
<name>A0ACC0Q118_RHOML</name>
<organism evidence="1 2">
    <name type="scientific">Rhododendron molle</name>
    <name type="common">Chinese azalea</name>
    <name type="synonym">Azalea mollis</name>
    <dbReference type="NCBI Taxonomy" id="49168"/>
    <lineage>
        <taxon>Eukaryota</taxon>
        <taxon>Viridiplantae</taxon>
        <taxon>Streptophyta</taxon>
        <taxon>Embryophyta</taxon>
        <taxon>Tracheophyta</taxon>
        <taxon>Spermatophyta</taxon>
        <taxon>Magnoliopsida</taxon>
        <taxon>eudicotyledons</taxon>
        <taxon>Gunneridae</taxon>
        <taxon>Pentapetalae</taxon>
        <taxon>asterids</taxon>
        <taxon>Ericales</taxon>
        <taxon>Ericaceae</taxon>
        <taxon>Ericoideae</taxon>
        <taxon>Rhodoreae</taxon>
        <taxon>Rhododendron</taxon>
    </lineage>
</organism>
<accession>A0ACC0Q118</accession>
<evidence type="ECO:0000313" key="1">
    <source>
        <dbReference type="EMBL" id="KAI8571425.1"/>
    </source>
</evidence>
<evidence type="ECO:0000313" key="2">
    <source>
        <dbReference type="Proteomes" id="UP001062846"/>
    </source>
</evidence>
<protein>
    <submittedName>
        <fullName evidence="1">Uncharacterized protein</fullName>
    </submittedName>
</protein>
<proteinExistence type="predicted"/>
<dbReference type="EMBL" id="CM046388">
    <property type="protein sequence ID" value="KAI8571425.1"/>
    <property type="molecule type" value="Genomic_DNA"/>
</dbReference>
<sequence>MLVPLHLAYLFLDATALNHGEIDDDFTVARMILSGARLNEPYLQYRLSVLAKEERKALKGGRIPIRESFYLMGTTGPTGILESHEVCVILDNGQISGDLLVYRNPGLHFGDIHRLKAVYVKQLEEIVGNAKYGIFFSTQGERSVANEMAIFDFFGKTDLRPGEREARGCSSSTPHGLSPLKASCLCQH</sequence>
<dbReference type="Proteomes" id="UP001062846">
    <property type="component" value="Chromosome 1"/>
</dbReference>
<reference evidence="1" key="1">
    <citation type="submission" date="2022-02" db="EMBL/GenBank/DDBJ databases">
        <title>Plant Genome Project.</title>
        <authorList>
            <person name="Zhang R.-G."/>
        </authorList>
    </citation>
    <scope>NUCLEOTIDE SEQUENCE</scope>
    <source>
        <strain evidence="1">AT1</strain>
    </source>
</reference>